<sequence length="356" mass="39034">MSRPVPQQNVSFSNDPPPSRRNDPPPRPPAKGAPSKSSLATSATSTSPLDAYAEPVGYDSGYVDVGSSNPYGFSASNGADVRRKKSMVRPERERIDPGHRLWHYREHAVDDGVNVMPSSGSGAEKDRVGCLGDFAPGPKDAWMVYCFILTCWIPGFILRGVFGRRTAESQRAWREKVGIVSICAFLMGIVGYITFGFTQTVCGVQKLRIQGGQVNNGSLVINGYDYDFSSWKHPVALPEFNGSTSPIYMDNWMAGGKDASFLFQNVNKHCLNVIIPANNSGITHNSANEMAWYFPCNLHSQNNSLPTNLTGYTSSTNCHTSSTARSQFNALATTAEVYYTWDMVQDPSRNLAVFKS</sequence>
<dbReference type="STRING" id="1890683.A0A427YTD3"/>
<organism evidence="3 4">
    <name type="scientific">Saitozyma podzolica</name>
    <dbReference type="NCBI Taxonomy" id="1890683"/>
    <lineage>
        <taxon>Eukaryota</taxon>
        <taxon>Fungi</taxon>
        <taxon>Dikarya</taxon>
        <taxon>Basidiomycota</taxon>
        <taxon>Agaricomycotina</taxon>
        <taxon>Tremellomycetes</taxon>
        <taxon>Tremellales</taxon>
        <taxon>Trimorphomycetaceae</taxon>
        <taxon>Saitozyma</taxon>
    </lineage>
</organism>
<keyword evidence="2" id="KW-0472">Membrane</keyword>
<evidence type="ECO:0000313" key="4">
    <source>
        <dbReference type="Proteomes" id="UP000279259"/>
    </source>
</evidence>
<accession>A0A427YTD3</accession>
<keyword evidence="4" id="KW-1185">Reference proteome</keyword>
<evidence type="ECO:0000256" key="2">
    <source>
        <dbReference type="SAM" id="Phobius"/>
    </source>
</evidence>
<dbReference type="OrthoDB" id="2903789at2759"/>
<dbReference type="AlphaFoldDB" id="A0A427YTD3"/>
<dbReference type="Proteomes" id="UP000279259">
    <property type="component" value="Unassembled WGS sequence"/>
</dbReference>
<proteinExistence type="predicted"/>
<feature type="compositionally biased region" description="Low complexity" evidence="1">
    <location>
        <begin position="32"/>
        <end position="49"/>
    </location>
</feature>
<keyword evidence="2" id="KW-1133">Transmembrane helix</keyword>
<reference evidence="3 4" key="1">
    <citation type="submission" date="2018-11" db="EMBL/GenBank/DDBJ databases">
        <title>Genome sequence of Saitozyma podzolica DSM 27192.</title>
        <authorList>
            <person name="Aliyu H."/>
            <person name="Gorte O."/>
            <person name="Ochsenreither K."/>
        </authorList>
    </citation>
    <scope>NUCLEOTIDE SEQUENCE [LARGE SCALE GENOMIC DNA]</scope>
    <source>
        <strain evidence="3 4">DSM 27192</strain>
    </source>
</reference>
<keyword evidence="2" id="KW-0812">Transmembrane</keyword>
<comment type="caution">
    <text evidence="3">The sequence shown here is derived from an EMBL/GenBank/DDBJ whole genome shotgun (WGS) entry which is preliminary data.</text>
</comment>
<feature type="compositionally biased region" description="Polar residues" evidence="1">
    <location>
        <begin position="1"/>
        <end position="12"/>
    </location>
</feature>
<evidence type="ECO:0000256" key="1">
    <source>
        <dbReference type="SAM" id="MobiDB-lite"/>
    </source>
</evidence>
<feature type="transmembrane region" description="Helical" evidence="2">
    <location>
        <begin position="142"/>
        <end position="162"/>
    </location>
</feature>
<name>A0A427YTD3_9TREE</name>
<feature type="region of interest" description="Disordered" evidence="1">
    <location>
        <begin position="1"/>
        <end position="51"/>
    </location>
</feature>
<feature type="transmembrane region" description="Helical" evidence="2">
    <location>
        <begin position="177"/>
        <end position="197"/>
    </location>
</feature>
<evidence type="ECO:0000313" key="3">
    <source>
        <dbReference type="EMBL" id="RSH94339.1"/>
    </source>
</evidence>
<gene>
    <name evidence="3" type="primary">CHS3_1</name>
    <name evidence="3" type="ORF">EHS25_004142</name>
</gene>
<dbReference type="EMBL" id="RSCD01000002">
    <property type="protein sequence ID" value="RSH94339.1"/>
    <property type="molecule type" value="Genomic_DNA"/>
</dbReference>
<protein>
    <submittedName>
        <fullName evidence="3">Chitin synthase, class 3</fullName>
    </submittedName>
</protein>